<protein>
    <submittedName>
        <fullName evidence="1">Uncharacterized protein</fullName>
    </submittedName>
</protein>
<name>A0A6G0W820_9STRA</name>
<evidence type="ECO:0000313" key="2">
    <source>
        <dbReference type="Proteomes" id="UP000481153"/>
    </source>
</evidence>
<dbReference type="PANTHER" id="PTHR47186:SF63">
    <property type="entry name" value="C-JID DOMAIN-CONTAINING PROTEIN"/>
    <property type="match status" value="1"/>
</dbReference>
<dbReference type="EMBL" id="VJMJ01000340">
    <property type="protein sequence ID" value="KAF0722278.1"/>
    <property type="molecule type" value="Genomic_DNA"/>
</dbReference>
<reference evidence="1 2" key="1">
    <citation type="submission" date="2019-07" db="EMBL/GenBank/DDBJ databases">
        <title>Genomics analysis of Aphanomyces spp. identifies a new class of oomycete effector associated with host adaptation.</title>
        <authorList>
            <person name="Gaulin E."/>
        </authorList>
    </citation>
    <scope>NUCLEOTIDE SEQUENCE [LARGE SCALE GENOMIC DNA]</scope>
    <source>
        <strain evidence="1 2">ATCC 201684</strain>
    </source>
</reference>
<dbReference type="VEuPathDB" id="FungiDB:AeMF1_001584"/>
<organism evidence="1 2">
    <name type="scientific">Aphanomyces euteiches</name>
    <dbReference type="NCBI Taxonomy" id="100861"/>
    <lineage>
        <taxon>Eukaryota</taxon>
        <taxon>Sar</taxon>
        <taxon>Stramenopiles</taxon>
        <taxon>Oomycota</taxon>
        <taxon>Saprolegniomycetes</taxon>
        <taxon>Saprolegniales</taxon>
        <taxon>Verrucalvaceae</taxon>
        <taxon>Aphanomyces</taxon>
    </lineage>
</organism>
<dbReference type="AlphaFoldDB" id="A0A6G0W820"/>
<evidence type="ECO:0000313" key="1">
    <source>
        <dbReference type="EMBL" id="KAF0722278.1"/>
    </source>
</evidence>
<gene>
    <name evidence="1" type="ORF">Ae201684_018570</name>
</gene>
<dbReference type="Proteomes" id="UP000481153">
    <property type="component" value="Unassembled WGS sequence"/>
</dbReference>
<dbReference type="SUPFAM" id="SSF52047">
    <property type="entry name" value="RNI-like"/>
    <property type="match status" value="2"/>
</dbReference>
<dbReference type="InterPro" id="IPR032675">
    <property type="entry name" value="LRR_dom_sf"/>
</dbReference>
<sequence>MHALAQILWHDEFAQALGIVDYLLLSSLSREVRDCLRSLYPTEVVSLSQLTPMEIVGHLQTSWPNIRFSFHSTVRQPQDLAALASFYALSFTRNHSFTQVCELRRVHTVCFDSCDGLQDVSGLTSVRDLKLKMCPKASNASLATLTQLERLEIYRCVQLTDLSALTSLKNLVVESSNQYTTAMRIQAPNLSFCRLVLVAYSHREVAHVAHLELVNARAIDQEASAMTAQHSRFVCHQSRLTDVTWLHGVQAVDLTGSWCLHDISPLRNVFDVNLTGCSAVVDVSPLRHVTKLNLTHCFRVTDVSALSHVRELNLTGCWNIRDVSALTHVEKLDLTGVGKLESIDGLEHVRDLSLAGNRFLKLRASLAHVERLDMKDCIQVDDLEALRGIPSVTIDGCRQVRSIEPLASAKNVELVHLPLISDITPLARASKVRLLHCASIQDVGGLSQVDVVYLERIPFRSARGLHKVPHLTIHNCWGFQDCAMLPSNVKLNGCGCPNHEKKMNQVSVNYKLVK</sequence>
<dbReference type="PANTHER" id="PTHR47186">
    <property type="entry name" value="LEUCINE-RICH REPEAT-CONTAINING PROTEIN 57"/>
    <property type="match status" value="1"/>
</dbReference>
<dbReference type="Gene3D" id="3.80.10.10">
    <property type="entry name" value="Ribonuclease Inhibitor"/>
    <property type="match status" value="3"/>
</dbReference>
<accession>A0A6G0W820</accession>
<comment type="caution">
    <text evidence="1">The sequence shown here is derived from an EMBL/GenBank/DDBJ whole genome shotgun (WGS) entry which is preliminary data.</text>
</comment>
<proteinExistence type="predicted"/>
<keyword evidence="2" id="KW-1185">Reference proteome</keyword>